<comment type="caution">
    <text evidence="3">The sequence shown here is derived from an EMBL/GenBank/DDBJ whole genome shotgun (WGS) entry which is preliminary data.</text>
</comment>
<evidence type="ECO:0000313" key="3">
    <source>
        <dbReference type="EMBL" id="PVY77563.1"/>
    </source>
</evidence>
<dbReference type="Gene3D" id="2.60.120.260">
    <property type="entry name" value="Galactose-binding domain-like"/>
    <property type="match status" value="1"/>
</dbReference>
<gene>
    <name evidence="3" type="ORF">C8D92_103250</name>
</gene>
<dbReference type="Proteomes" id="UP000245887">
    <property type="component" value="Unassembled WGS sequence"/>
</dbReference>
<organism evidence="3 4">
    <name type="scientific">Tamilnaduibacter salinus</name>
    <dbReference type="NCBI Taxonomy" id="1484056"/>
    <lineage>
        <taxon>Bacteria</taxon>
        <taxon>Pseudomonadati</taxon>
        <taxon>Pseudomonadota</taxon>
        <taxon>Gammaproteobacteria</taxon>
        <taxon>Pseudomonadales</taxon>
        <taxon>Marinobacteraceae</taxon>
        <taxon>Tamilnaduibacter</taxon>
    </lineage>
</organism>
<evidence type="ECO:0000259" key="2">
    <source>
        <dbReference type="Pfam" id="PF07589"/>
    </source>
</evidence>
<protein>
    <submittedName>
        <fullName evidence="3">Putative secreted protein with PEP-CTERM sorting signal</fullName>
    </submittedName>
</protein>
<feature type="domain" description="Ice-binding protein C-terminal" evidence="2">
    <location>
        <begin position="179"/>
        <end position="200"/>
    </location>
</feature>
<proteinExistence type="predicted"/>
<dbReference type="SUPFAM" id="SSF49785">
    <property type="entry name" value="Galactose-binding domain-like"/>
    <property type="match status" value="1"/>
</dbReference>
<dbReference type="InterPro" id="IPR008979">
    <property type="entry name" value="Galactose-bd-like_sf"/>
</dbReference>
<dbReference type="InterPro" id="IPR013424">
    <property type="entry name" value="Ice-binding_C"/>
</dbReference>
<dbReference type="AlphaFoldDB" id="A0A2U1CYK8"/>
<sequence>MLSFRCFAKNSLLVGALVFSAGSAHANLITNGSFENPDVDSGSWEYFTSSQVPGWDGDNIEIWDSFNGVNAVDGDQFAELNAHPDQIDPFGIYQDITTVADQWYNVAFAYRARANDSEVFEFAAADESWTLNDHTTGEWSLFSGMFKAESNLSRIQFKSLSPDGTIGNFVDDVRVTAKVPEPGTLALLGLGLAGLGLSRRRR</sequence>
<accession>A0A2U1CYK8</accession>
<name>A0A2U1CYK8_9GAMM</name>
<evidence type="ECO:0000256" key="1">
    <source>
        <dbReference type="SAM" id="SignalP"/>
    </source>
</evidence>
<feature type="signal peptide" evidence="1">
    <location>
        <begin position="1"/>
        <end position="26"/>
    </location>
</feature>
<keyword evidence="1" id="KW-0732">Signal</keyword>
<evidence type="ECO:0000313" key="4">
    <source>
        <dbReference type="Proteomes" id="UP000245887"/>
    </source>
</evidence>
<dbReference type="EMBL" id="QEKQ01000003">
    <property type="protein sequence ID" value="PVY77563.1"/>
    <property type="molecule type" value="Genomic_DNA"/>
</dbReference>
<dbReference type="RefSeq" id="WP_116918768.1">
    <property type="nucleotide sequence ID" value="NZ_QEKQ01000003.1"/>
</dbReference>
<feature type="chain" id="PRO_5015539454" evidence="1">
    <location>
        <begin position="27"/>
        <end position="202"/>
    </location>
</feature>
<dbReference type="Pfam" id="PF07589">
    <property type="entry name" value="PEP-CTERM"/>
    <property type="match status" value="1"/>
</dbReference>
<reference evidence="3 4" key="1">
    <citation type="submission" date="2018-04" db="EMBL/GenBank/DDBJ databases">
        <title>Genomic Encyclopedia of Type Strains, Phase IV (KMG-IV): sequencing the most valuable type-strain genomes for metagenomic binning, comparative biology and taxonomic classification.</title>
        <authorList>
            <person name="Goeker M."/>
        </authorList>
    </citation>
    <scope>NUCLEOTIDE SEQUENCE [LARGE SCALE GENOMIC DNA]</scope>
    <source>
        <strain evidence="3 4">DSM 28688</strain>
    </source>
</reference>
<dbReference type="NCBIfam" id="TIGR02595">
    <property type="entry name" value="PEP_CTERM"/>
    <property type="match status" value="1"/>
</dbReference>
<dbReference type="OrthoDB" id="5761316at2"/>